<gene>
    <name evidence="1" type="ORF">H920_13425</name>
</gene>
<sequence length="208" mass="22949">MSSAPGPDIGPEWDPESCQVLLFVQWIIKKTFVSEVLESEQLSSQSQVQNKYSECLMALAFPSPLPGGSDHFALKWVDGRKCICNGSQTVDLRRKVGPPTAKTEGLQGCQGWVCRGPHGDEVIPVTEGKGICDGHSWSSRREPDTDHVYSPLPSVTAHRKFGTLGRFLDTREHLKGHSSNTDTAERSVLSRHRSIVTVLVITKEVLEK</sequence>
<dbReference type="EMBL" id="KN123387">
    <property type="protein sequence ID" value="KFO25229.1"/>
    <property type="molecule type" value="Genomic_DNA"/>
</dbReference>
<organism evidence="1 2">
    <name type="scientific">Fukomys damarensis</name>
    <name type="common">Damaraland mole rat</name>
    <name type="synonym">Cryptomys damarensis</name>
    <dbReference type="NCBI Taxonomy" id="885580"/>
    <lineage>
        <taxon>Eukaryota</taxon>
        <taxon>Metazoa</taxon>
        <taxon>Chordata</taxon>
        <taxon>Craniata</taxon>
        <taxon>Vertebrata</taxon>
        <taxon>Euteleostomi</taxon>
        <taxon>Mammalia</taxon>
        <taxon>Eutheria</taxon>
        <taxon>Euarchontoglires</taxon>
        <taxon>Glires</taxon>
        <taxon>Rodentia</taxon>
        <taxon>Hystricomorpha</taxon>
        <taxon>Bathyergidae</taxon>
        <taxon>Fukomys</taxon>
    </lineage>
</organism>
<proteinExistence type="predicted"/>
<protein>
    <submittedName>
        <fullName evidence="1">Uncharacterized protein</fullName>
    </submittedName>
</protein>
<name>A0A091CZI9_FUKDA</name>
<evidence type="ECO:0000313" key="2">
    <source>
        <dbReference type="Proteomes" id="UP000028990"/>
    </source>
</evidence>
<accession>A0A091CZI9</accession>
<dbReference type="AlphaFoldDB" id="A0A091CZI9"/>
<evidence type="ECO:0000313" key="1">
    <source>
        <dbReference type="EMBL" id="KFO25229.1"/>
    </source>
</evidence>
<reference evidence="1 2" key="1">
    <citation type="submission" date="2013-11" db="EMBL/GenBank/DDBJ databases">
        <title>The Damaraland mole rat (Fukomys damarensis) genome and evolution of African mole rats.</title>
        <authorList>
            <person name="Gladyshev V.N."/>
            <person name="Fang X."/>
        </authorList>
    </citation>
    <scope>NUCLEOTIDE SEQUENCE [LARGE SCALE GENOMIC DNA]</scope>
    <source>
        <tissue evidence="1">Liver</tissue>
    </source>
</reference>
<dbReference type="Proteomes" id="UP000028990">
    <property type="component" value="Unassembled WGS sequence"/>
</dbReference>
<keyword evidence="2" id="KW-1185">Reference proteome</keyword>